<feature type="domain" description="RNase H type-1" evidence="1">
    <location>
        <begin position="388"/>
        <end position="505"/>
    </location>
</feature>
<dbReference type="InterPro" id="IPR044730">
    <property type="entry name" value="RNase_H-like_dom_plant"/>
</dbReference>
<keyword evidence="4" id="KW-1185">Reference proteome</keyword>
<protein>
    <recommendedName>
        <fullName evidence="5">Reverse transcriptase zinc-binding domain-containing protein</fullName>
    </recommendedName>
</protein>
<dbReference type="CDD" id="cd06222">
    <property type="entry name" value="RNase_H_like"/>
    <property type="match status" value="1"/>
</dbReference>
<dbReference type="GO" id="GO:0004523">
    <property type="term" value="F:RNA-DNA hybrid ribonuclease activity"/>
    <property type="evidence" value="ECO:0007669"/>
    <property type="project" value="InterPro"/>
</dbReference>
<dbReference type="Gene3D" id="3.30.420.10">
    <property type="entry name" value="Ribonuclease H-like superfamily/Ribonuclease H"/>
    <property type="match status" value="1"/>
</dbReference>
<dbReference type="InterPro" id="IPR053151">
    <property type="entry name" value="RNase_H-like"/>
</dbReference>
<dbReference type="Pfam" id="PF13456">
    <property type="entry name" value="RVT_3"/>
    <property type="match status" value="1"/>
</dbReference>
<comment type="caution">
    <text evidence="3">The sequence shown here is derived from an EMBL/GenBank/DDBJ whole genome shotgun (WGS) entry which is preliminary data.</text>
</comment>
<dbReference type="Pfam" id="PF13966">
    <property type="entry name" value="zf-RVT"/>
    <property type="match status" value="1"/>
</dbReference>
<evidence type="ECO:0000313" key="3">
    <source>
        <dbReference type="EMBL" id="KAK1288207.1"/>
    </source>
</evidence>
<dbReference type="InterPro" id="IPR026960">
    <property type="entry name" value="RVT-Znf"/>
</dbReference>
<feature type="domain" description="Reverse transcriptase zinc-binding" evidence="2">
    <location>
        <begin position="181"/>
        <end position="262"/>
    </location>
</feature>
<evidence type="ECO:0000313" key="4">
    <source>
        <dbReference type="Proteomes" id="UP001180020"/>
    </source>
</evidence>
<dbReference type="AlphaFoldDB" id="A0AAV9CHG9"/>
<dbReference type="PANTHER" id="PTHR47723:SF19">
    <property type="entry name" value="POLYNUCLEOTIDYL TRANSFERASE, RIBONUCLEASE H-LIKE SUPERFAMILY PROTEIN"/>
    <property type="match status" value="1"/>
</dbReference>
<dbReference type="InterPro" id="IPR002156">
    <property type="entry name" value="RNaseH_domain"/>
</dbReference>
<reference evidence="3" key="1">
    <citation type="journal article" date="2023" name="Nat. Commun.">
        <title>Diploid and tetraploid genomes of Acorus and the evolution of monocots.</title>
        <authorList>
            <person name="Ma L."/>
            <person name="Liu K.W."/>
            <person name="Li Z."/>
            <person name="Hsiao Y.Y."/>
            <person name="Qi Y."/>
            <person name="Fu T."/>
            <person name="Tang G.D."/>
            <person name="Zhang D."/>
            <person name="Sun W.H."/>
            <person name="Liu D.K."/>
            <person name="Li Y."/>
            <person name="Chen G.Z."/>
            <person name="Liu X.D."/>
            <person name="Liao X.Y."/>
            <person name="Jiang Y.T."/>
            <person name="Yu X."/>
            <person name="Hao Y."/>
            <person name="Huang J."/>
            <person name="Zhao X.W."/>
            <person name="Ke S."/>
            <person name="Chen Y.Y."/>
            <person name="Wu W.L."/>
            <person name="Hsu J.L."/>
            <person name="Lin Y.F."/>
            <person name="Huang M.D."/>
            <person name="Li C.Y."/>
            <person name="Huang L."/>
            <person name="Wang Z.W."/>
            <person name="Zhao X."/>
            <person name="Zhong W.Y."/>
            <person name="Peng D.H."/>
            <person name="Ahmad S."/>
            <person name="Lan S."/>
            <person name="Zhang J.S."/>
            <person name="Tsai W.C."/>
            <person name="Van de Peer Y."/>
            <person name="Liu Z.J."/>
        </authorList>
    </citation>
    <scope>NUCLEOTIDE SEQUENCE</scope>
    <source>
        <strain evidence="3">CP</strain>
    </source>
</reference>
<gene>
    <name evidence="3" type="ORF">QJS10_CPB19g00541</name>
</gene>
<proteinExistence type="predicted"/>
<sequence length="543" mass="62536">MHQVSWDTICKPIEEGGLGIKHIHDWSNGSIGVRFWELATQNQSMWAQWMRKRYLRKDNIWSVTAPLGSSSTWSSILQARKWIQPKVQYLIFEGKNINMWYDPWIKGKSLAQILGRVSYDWGPPKEATVAAFITEGKWVKPHRTSENLDMIWPDIQQIDVGGVGEDLLIWPASKTGKLNLSEAWKAVRRRGDISVWSKWLWQPLQTPKHCLCVWQASLNKLPTLIRLRRKALIQNVVCPLCMSGEEDADHLFLGCAYARFIWTKLFRDLQICAILPRRLALLPAWMSVNITESFKKEIALMILSNTFWYIWSERNDRVFSDKRRHKLIVLRCIKENIKLRTLNRVFRTTQSPELDAISRAFGVQTEEKERVYSTVKWLAPADGWVKLNTDGSLADDRGGYGALIRNSNADFLIGLAGRLDLPTINLLELKAIEQGVVLSNTLPVQKLWIEFDSTTALAWLQGRGTIPWTAIRSLRNTHLNLQKMVEWKASHIHREGNSPADILAAFESTRGESIFQPQQLWKEIEEALLQDKQAPGIVRVREK</sequence>
<dbReference type="InterPro" id="IPR012337">
    <property type="entry name" value="RNaseH-like_sf"/>
</dbReference>
<name>A0AAV9CHG9_ACOCL</name>
<evidence type="ECO:0000259" key="1">
    <source>
        <dbReference type="Pfam" id="PF13456"/>
    </source>
</evidence>
<dbReference type="InterPro" id="IPR036397">
    <property type="entry name" value="RNaseH_sf"/>
</dbReference>
<dbReference type="EMBL" id="JAUJYO010000019">
    <property type="protein sequence ID" value="KAK1288207.1"/>
    <property type="molecule type" value="Genomic_DNA"/>
</dbReference>
<dbReference type="SUPFAM" id="SSF53098">
    <property type="entry name" value="Ribonuclease H-like"/>
    <property type="match status" value="1"/>
</dbReference>
<reference evidence="3" key="2">
    <citation type="submission" date="2023-06" db="EMBL/GenBank/DDBJ databases">
        <authorList>
            <person name="Ma L."/>
            <person name="Liu K.-W."/>
            <person name="Li Z."/>
            <person name="Hsiao Y.-Y."/>
            <person name="Qi Y."/>
            <person name="Fu T."/>
            <person name="Tang G."/>
            <person name="Zhang D."/>
            <person name="Sun W.-H."/>
            <person name="Liu D.-K."/>
            <person name="Li Y."/>
            <person name="Chen G.-Z."/>
            <person name="Liu X.-D."/>
            <person name="Liao X.-Y."/>
            <person name="Jiang Y.-T."/>
            <person name="Yu X."/>
            <person name="Hao Y."/>
            <person name="Huang J."/>
            <person name="Zhao X.-W."/>
            <person name="Ke S."/>
            <person name="Chen Y.-Y."/>
            <person name="Wu W.-L."/>
            <person name="Hsu J.-L."/>
            <person name="Lin Y.-F."/>
            <person name="Huang M.-D."/>
            <person name="Li C.-Y."/>
            <person name="Huang L."/>
            <person name="Wang Z.-W."/>
            <person name="Zhao X."/>
            <person name="Zhong W.-Y."/>
            <person name="Peng D.-H."/>
            <person name="Ahmad S."/>
            <person name="Lan S."/>
            <person name="Zhang J.-S."/>
            <person name="Tsai W.-C."/>
            <person name="Van De Peer Y."/>
            <person name="Liu Z.-J."/>
        </authorList>
    </citation>
    <scope>NUCLEOTIDE SEQUENCE</scope>
    <source>
        <strain evidence="3">CP</strain>
        <tissue evidence="3">Leaves</tissue>
    </source>
</reference>
<dbReference type="PANTHER" id="PTHR47723">
    <property type="entry name" value="OS05G0353850 PROTEIN"/>
    <property type="match status" value="1"/>
</dbReference>
<dbReference type="GO" id="GO:0003676">
    <property type="term" value="F:nucleic acid binding"/>
    <property type="evidence" value="ECO:0007669"/>
    <property type="project" value="InterPro"/>
</dbReference>
<dbReference type="Proteomes" id="UP001180020">
    <property type="component" value="Unassembled WGS sequence"/>
</dbReference>
<accession>A0AAV9CHG9</accession>
<evidence type="ECO:0000259" key="2">
    <source>
        <dbReference type="Pfam" id="PF13966"/>
    </source>
</evidence>
<evidence type="ECO:0008006" key="5">
    <source>
        <dbReference type="Google" id="ProtNLM"/>
    </source>
</evidence>
<organism evidence="3 4">
    <name type="scientific">Acorus calamus</name>
    <name type="common">Sweet flag</name>
    <dbReference type="NCBI Taxonomy" id="4465"/>
    <lineage>
        <taxon>Eukaryota</taxon>
        <taxon>Viridiplantae</taxon>
        <taxon>Streptophyta</taxon>
        <taxon>Embryophyta</taxon>
        <taxon>Tracheophyta</taxon>
        <taxon>Spermatophyta</taxon>
        <taxon>Magnoliopsida</taxon>
        <taxon>Liliopsida</taxon>
        <taxon>Acoraceae</taxon>
        <taxon>Acorus</taxon>
    </lineage>
</organism>